<dbReference type="NCBIfam" id="NF006903">
    <property type="entry name" value="PRK09395.1"/>
    <property type="match status" value="1"/>
</dbReference>
<dbReference type="Gene3D" id="1.20.1730.10">
    <property type="entry name" value="Sodium/glucose cotransporter"/>
    <property type="match status" value="1"/>
</dbReference>
<dbReference type="GO" id="GO:0015123">
    <property type="term" value="F:acetate transmembrane transporter activity"/>
    <property type="evidence" value="ECO:0007669"/>
    <property type="project" value="TreeGrafter"/>
</dbReference>
<accession>A0A6B2MIF6</accession>
<keyword evidence="5" id="KW-1003">Cell membrane</keyword>
<evidence type="ECO:0000256" key="10">
    <source>
        <dbReference type="ARBA" id="ARBA00023053"/>
    </source>
</evidence>
<dbReference type="InterPro" id="IPR050277">
    <property type="entry name" value="Sodium:Solute_Symporter"/>
</dbReference>
<keyword evidence="6" id="KW-0997">Cell inner membrane</keyword>
<feature type="transmembrane region" description="Helical" evidence="17">
    <location>
        <begin position="38"/>
        <end position="57"/>
    </location>
</feature>
<feature type="transmembrane region" description="Helical" evidence="17">
    <location>
        <begin position="78"/>
        <end position="101"/>
    </location>
</feature>
<gene>
    <name evidence="18" type="ORF">GFJ35_24355</name>
</gene>
<feature type="transmembrane region" description="Helical" evidence="17">
    <location>
        <begin position="467"/>
        <end position="486"/>
    </location>
</feature>
<comment type="subcellular location">
    <subcellularLocation>
        <location evidence="1">Cell inner membrane</location>
        <topology evidence="1">Multi-pass membrane protein</topology>
    </subcellularLocation>
</comment>
<evidence type="ECO:0000256" key="3">
    <source>
        <dbReference type="ARBA" id="ARBA00018047"/>
    </source>
</evidence>
<dbReference type="GO" id="GO:0006814">
    <property type="term" value="P:sodium ion transport"/>
    <property type="evidence" value="ECO:0007669"/>
    <property type="project" value="UniProtKB-KW"/>
</dbReference>
<feature type="transmembrane region" description="Helical" evidence="17">
    <location>
        <begin position="151"/>
        <end position="172"/>
    </location>
</feature>
<protein>
    <recommendedName>
        <fullName evidence="3">Cation/acetate symporter ActP</fullName>
    </recommendedName>
    <alternativeName>
        <fullName evidence="15">Acetate permease</fullName>
    </alternativeName>
    <alternativeName>
        <fullName evidence="14">Acetate transporter ActP</fullName>
    </alternativeName>
</protein>
<feature type="transmembrane region" description="Helical" evidence="17">
    <location>
        <begin position="436"/>
        <end position="460"/>
    </location>
</feature>
<keyword evidence="8" id="KW-0769">Symport</keyword>
<feature type="transmembrane region" description="Helical" evidence="17">
    <location>
        <begin position="506"/>
        <end position="524"/>
    </location>
</feature>
<evidence type="ECO:0000256" key="12">
    <source>
        <dbReference type="ARBA" id="ARBA00023136"/>
    </source>
</evidence>
<feature type="transmembrane region" description="Helical" evidence="17">
    <location>
        <begin position="265"/>
        <end position="289"/>
    </location>
</feature>
<name>A0A6B2MIF6_9BURK</name>
<evidence type="ECO:0000256" key="15">
    <source>
        <dbReference type="ARBA" id="ARBA00032392"/>
    </source>
</evidence>
<sequence>MALPNSSFRRFWGAVIPGLVWADVTIGSTSRQPINIHAIGLFFCFVLVTLGITVWAAKRTRSASEFYSAGGGITGLQNGLALAGDYMSASTLLGITAIIYADGIDGYIYLIAFFTGWPVLLLLMTDRLRNLGKFTFADVTSYRLAQRPIRAMSALGSLVVVCFYLIAQMVGAGQLIKLLFGLDYNWALIIVGFLMMAYVIFGGMVATTWVQITKAFLLLIGGTIVALLAFSNFHFSFEMLISRAMEVHKRGAALLMPGKLLGDPVAAISLSLGLIFGTAGMPHILMRFFTVKDAREARKSVLYASGFIGYFFNVLLILGLASIVIVSNDPRFFEAGDINGKLLGGSNMVAMHLAHAVGGDLMFGFLAAITFATILAVVSGLALAGASAIARDFYVHVIRRGRADESKELRLTKLATLALGIVAILLGVVFQKVNVAFMVAIAFGVAASANFPVLFLSMFWRGLTTKGALAGGYIGLASAVALVFASKSVWVDVLGHTRAIFPYSQPALFSMPLAFVVAIVVSLLDRSDAALSERERFFDLYIRSQTGVGASAPTSH</sequence>
<keyword evidence="11" id="KW-0406">Ion transport</keyword>
<dbReference type="InterPro" id="IPR038377">
    <property type="entry name" value="Na/Glc_symporter_sf"/>
</dbReference>
<dbReference type="GO" id="GO:0006847">
    <property type="term" value="P:plasma membrane acetate transport"/>
    <property type="evidence" value="ECO:0007669"/>
    <property type="project" value="TreeGrafter"/>
</dbReference>
<organism evidence="18">
    <name type="scientific">Burkholderia cenocepacia</name>
    <dbReference type="NCBI Taxonomy" id="95486"/>
    <lineage>
        <taxon>Bacteria</taxon>
        <taxon>Pseudomonadati</taxon>
        <taxon>Pseudomonadota</taxon>
        <taxon>Betaproteobacteria</taxon>
        <taxon>Burkholderiales</taxon>
        <taxon>Burkholderiaceae</taxon>
        <taxon>Burkholderia</taxon>
        <taxon>Burkholderia cepacia complex</taxon>
    </lineage>
</organism>
<dbReference type="NCBIfam" id="TIGR00813">
    <property type="entry name" value="sss"/>
    <property type="match status" value="1"/>
</dbReference>
<feature type="transmembrane region" description="Helical" evidence="17">
    <location>
        <begin position="184"/>
        <end position="209"/>
    </location>
</feature>
<evidence type="ECO:0000256" key="9">
    <source>
        <dbReference type="ARBA" id="ARBA00022989"/>
    </source>
</evidence>
<evidence type="ECO:0000256" key="8">
    <source>
        <dbReference type="ARBA" id="ARBA00022847"/>
    </source>
</evidence>
<feature type="transmembrane region" description="Helical" evidence="17">
    <location>
        <begin position="361"/>
        <end position="390"/>
    </location>
</feature>
<feature type="transmembrane region" description="Helical" evidence="17">
    <location>
        <begin position="216"/>
        <end position="235"/>
    </location>
</feature>
<feature type="transmembrane region" description="Helical" evidence="17">
    <location>
        <begin position="301"/>
        <end position="326"/>
    </location>
</feature>
<evidence type="ECO:0000256" key="14">
    <source>
        <dbReference type="ARBA" id="ARBA00031561"/>
    </source>
</evidence>
<evidence type="ECO:0000256" key="16">
    <source>
        <dbReference type="RuleBase" id="RU362091"/>
    </source>
</evidence>
<evidence type="ECO:0000256" key="4">
    <source>
        <dbReference type="ARBA" id="ARBA00022448"/>
    </source>
</evidence>
<evidence type="ECO:0000256" key="5">
    <source>
        <dbReference type="ARBA" id="ARBA00022475"/>
    </source>
</evidence>
<keyword evidence="9 17" id="KW-1133">Transmembrane helix</keyword>
<keyword evidence="10" id="KW-0915">Sodium</keyword>
<comment type="caution">
    <text evidence="18">The sequence shown here is derived from an EMBL/GenBank/DDBJ whole genome shotgun (WGS) entry which is preliminary data.</text>
</comment>
<evidence type="ECO:0000256" key="17">
    <source>
        <dbReference type="SAM" id="Phobius"/>
    </source>
</evidence>
<proteinExistence type="inferred from homology"/>
<keyword evidence="4" id="KW-0813">Transport</keyword>
<evidence type="ECO:0000313" key="18">
    <source>
        <dbReference type="EMBL" id="NDV75184.1"/>
    </source>
</evidence>
<dbReference type="NCBIfam" id="NF009135">
    <property type="entry name" value="PRK12488.1"/>
    <property type="match status" value="1"/>
</dbReference>
<evidence type="ECO:0000256" key="13">
    <source>
        <dbReference type="ARBA" id="ARBA00023201"/>
    </source>
</evidence>
<dbReference type="PANTHER" id="PTHR48086">
    <property type="entry name" value="SODIUM/PROLINE SYMPORTER-RELATED"/>
    <property type="match status" value="1"/>
</dbReference>
<dbReference type="PROSITE" id="PS00456">
    <property type="entry name" value="NA_SOLUT_SYMP_1"/>
    <property type="match status" value="1"/>
</dbReference>
<keyword evidence="7 17" id="KW-0812">Transmembrane</keyword>
<keyword evidence="12 17" id="KW-0472">Membrane</keyword>
<dbReference type="CDD" id="cd11480">
    <property type="entry name" value="SLC5sbd_u4"/>
    <property type="match status" value="1"/>
</dbReference>
<keyword evidence="13" id="KW-0739">Sodium transport</keyword>
<dbReference type="PANTHER" id="PTHR48086:SF6">
    <property type="entry name" value="CATION_ACETATE SYMPORTER ACTP"/>
    <property type="match status" value="1"/>
</dbReference>
<reference evidence="18" key="1">
    <citation type="submission" date="2019-11" db="EMBL/GenBank/DDBJ databases">
        <title>Burkholderia cenocepacia CF.</title>
        <authorList>
            <person name="Vianna E.F."/>
            <person name="Marques E.A."/>
            <person name="Albano R.M."/>
            <person name="Leao R.S."/>
        </authorList>
    </citation>
    <scope>NUCLEOTIDE SEQUENCE</scope>
    <source>
        <strain evidence="18">MS-2140</strain>
    </source>
</reference>
<dbReference type="InterPro" id="IPR001734">
    <property type="entry name" value="Na/solute_symporter"/>
</dbReference>
<dbReference type="InterPro" id="IPR018212">
    <property type="entry name" value="Na/solute_symporter_CS"/>
</dbReference>
<dbReference type="PROSITE" id="PS50283">
    <property type="entry name" value="NA_SOLUT_SYMP_3"/>
    <property type="match status" value="1"/>
</dbReference>
<dbReference type="EMBL" id="JAAEAM010000029">
    <property type="protein sequence ID" value="NDV75184.1"/>
    <property type="molecule type" value="Genomic_DNA"/>
</dbReference>
<dbReference type="GO" id="GO:0005886">
    <property type="term" value="C:plasma membrane"/>
    <property type="evidence" value="ECO:0007669"/>
    <property type="project" value="UniProtKB-SubCell"/>
</dbReference>
<dbReference type="FunFam" id="1.20.1730.10:FF:000001">
    <property type="entry name" value="Cation/acetate symporter ActP"/>
    <property type="match status" value="1"/>
</dbReference>
<dbReference type="AlphaFoldDB" id="A0A6B2MIF6"/>
<dbReference type="GO" id="GO:0015293">
    <property type="term" value="F:symporter activity"/>
    <property type="evidence" value="ECO:0007669"/>
    <property type="project" value="UniProtKB-KW"/>
</dbReference>
<feature type="transmembrane region" description="Helical" evidence="17">
    <location>
        <begin position="107"/>
        <end position="124"/>
    </location>
</feature>
<comment type="similarity">
    <text evidence="2 16">Belongs to the sodium:solute symporter (SSF) (TC 2.A.21) family.</text>
</comment>
<dbReference type="Pfam" id="PF00474">
    <property type="entry name" value="SSF"/>
    <property type="match status" value="1"/>
</dbReference>
<evidence type="ECO:0000256" key="11">
    <source>
        <dbReference type="ARBA" id="ARBA00023065"/>
    </source>
</evidence>
<evidence type="ECO:0000256" key="1">
    <source>
        <dbReference type="ARBA" id="ARBA00004429"/>
    </source>
</evidence>
<evidence type="ECO:0000256" key="2">
    <source>
        <dbReference type="ARBA" id="ARBA00006434"/>
    </source>
</evidence>
<evidence type="ECO:0000256" key="7">
    <source>
        <dbReference type="ARBA" id="ARBA00022692"/>
    </source>
</evidence>
<feature type="transmembrane region" description="Helical" evidence="17">
    <location>
        <begin position="411"/>
        <end position="430"/>
    </location>
</feature>
<evidence type="ECO:0000256" key="6">
    <source>
        <dbReference type="ARBA" id="ARBA00022519"/>
    </source>
</evidence>